<evidence type="ECO:0000313" key="3">
    <source>
        <dbReference type="Proteomes" id="UP000030760"/>
    </source>
</evidence>
<feature type="compositionally biased region" description="Basic residues" evidence="1">
    <location>
        <begin position="41"/>
        <end position="51"/>
    </location>
</feature>
<feature type="region of interest" description="Disordered" evidence="1">
    <location>
        <begin position="26"/>
        <end position="66"/>
    </location>
</feature>
<accession>M3EDA9</accession>
<dbReference type="EMBL" id="KB405078">
    <property type="protein sequence ID" value="EMF54171.1"/>
    <property type="molecule type" value="Genomic_DNA"/>
</dbReference>
<evidence type="ECO:0000256" key="1">
    <source>
        <dbReference type="SAM" id="MobiDB-lite"/>
    </source>
</evidence>
<protein>
    <submittedName>
        <fullName evidence="2">Uncharacterized protein</fullName>
    </submittedName>
</protein>
<proteinExistence type="predicted"/>
<reference evidence="3" key="1">
    <citation type="journal article" date="2013" name="Genome Announc.">
        <title>Draft Genome Sequence of Streptomyces bottropensis ATCC 25435, a Bottromycin-Producing Actinomycete.</title>
        <authorList>
            <person name="Zhang H."/>
            <person name="Zhou W."/>
            <person name="Zhuang Y."/>
            <person name="Liang X."/>
            <person name="Liu T."/>
        </authorList>
    </citation>
    <scope>NUCLEOTIDE SEQUENCE [LARGE SCALE GENOMIC DNA]</scope>
    <source>
        <strain evidence="3">ATCC 25435</strain>
    </source>
</reference>
<gene>
    <name evidence="2" type="ORF">SBD_3840</name>
</gene>
<organism evidence="2 3">
    <name type="scientific">Streptomyces bottropensis ATCC 25435</name>
    <dbReference type="NCBI Taxonomy" id="1054862"/>
    <lineage>
        <taxon>Bacteria</taxon>
        <taxon>Bacillati</taxon>
        <taxon>Actinomycetota</taxon>
        <taxon>Actinomycetes</taxon>
        <taxon>Kitasatosporales</taxon>
        <taxon>Streptomycetaceae</taxon>
        <taxon>Streptomyces</taxon>
    </lineage>
</organism>
<name>M3EDA9_9ACTN</name>
<dbReference type="Proteomes" id="UP000030760">
    <property type="component" value="Unassembled WGS sequence"/>
</dbReference>
<dbReference type="AlphaFoldDB" id="M3EDA9"/>
<sequence length="85" mass="9092">MGYETGRLSPSRAKRVRRNVLGDLIGGMSVAPRGSRADRRGHTRATPRRRPGGSAPVSAPEPARAALSGTATVHLLLLTRLPRSR</sequence>
<evidence type="ECO:0000313" key="2">
    <source>
        <dbReference type="EMBL" id="EMF54171.1"/>
    </source>
</evidence>